<feature type="region of interest" description="Disordered" evidence="1">
    <location>
        <begin position="92"/>
        <end position="120"/>
    </location>
</feature>
<protein>
    <submittedName>
        <fullName evidence="2">Uncharacterized protein</fullName>
    </submittedName>
</protein>
<feature type="region of interest" description="Disordered" evidence="1">
    <location>
        <begin position="228"/>
        <end position="250"/>
    </location>
</feature>
<proteinExistence type="predicted"/>
<accession>A0A2A4K7J2</accession>
<comment type="caution">
    <text evidence="2">The sequence shown here is derived from an EMBL/GenBank/DDBJ whole genome shotgun (WGS) entry which is preliminary data.</text>
</comment>
<name>A0A2A4K7J2_HELVI</name>
<dbReference type="EMBL" id="NWSH01000050">
    <property type="protein sequence ID" value="PCG80201.1"/>
    <property type="molecule type" value="Genomic_DNA"/>
</dbReference>
<gene>
    <name evidence="2" type="ORF">B5V51_10423</name>
</gene>
<organism evidence="2">
    <name type="scientific">Heliothis virescens</name>
    <name type="common">Tobacco budworm moth</name>
    <dbReference type="NCBI Taxonomy" id="7102"/>
    <lineage>
        <taxon>Eukaryota</taxon>
        <taxon>Metazoa</taxon>
        <taxon>Ecdysozoa</taxon>
        <taxon>Arthropoda</taxon>
        <taxon>Hexapoda</taxon>
        <taxon>Insecta</taxon>
        <taxon>Pterygota</taxon>
        <taxon>Neoptera</taxon>
        <taxon>Endopterygota</taxon>
        <taxon>Lepidoptera</taxon>
        <taxon>Glossata</taxon>
        <taxon>Ditrysia</taxon>
        <taxon>Noctuoidea</taxon>
        <taxon>Noctuidae</taxon>
        <taxon>Heliothinae</taxon>
        <taxon>Heliothis</taxon>
    </lineage>
</organism>
<dbReference type="AlphaFoldDB" id="A0A2A4K7J2"/>
<evidence type="ECO:0000313" key="2">
    <source>
        <dbReference type="EMBL" id="PCG80201.1"/>
    </source>
</evidence>
<feature type="compositionally biased region" description="Low complexity" evidence="1">
    <location>
        <begin position="102"/>
        <end position="112"/>
    </location>
</feature>
<evidence type="ECO:0000256" key="1">
    <source>
        <dbReference type="SAM" id="MobiDB-lite"/>
    </source>
</evidence>
<reference evidence="2" key="1">
    <citation type="submission" date="2017-09" db="EMBL/GenBank/DDBJ databases">
        <title>Contemporary evolution of a Lepidopteran species, Heliothis virescens, in response to modern agricultural practices.</title>
        <authorList>
            <person name="Fritz M.L."/>
            <person name="Deyonke A.M."/>
            <person name="Papanicolaou A."/>
            <person name="Micinski S."/>
            <person name="Westbrook J."/>
            <person name="Gould F."/>
        </authorList>
    </citation>
    <scope>NUCLEOTIDE SEQUENCE [LARGE SCALE GENOMIC DNA]</scope>
    <source>
        <strain evidence="2">HvINT-</strain>
        <tissue evidence="2">Whole body</tissue>
    </source>
</reference>
<sequence length="449" mass="49531">MNTDLGSSPSNLIQVGIAELHSNREKSRCCVCKHQDEKEPEPANSSCQQSLLQQAWDYLQSMVFSHQNDCPRCQKRPTPRPCGSSDCCVSPESSNQNHEPTCPKCQPQSQPKSKPKPKSDSCHCVKQQHSTDSKLCKDSVLILVKEYVKKITSEHKTACPLCSQEPKCCEPALLAYLKCMLEQAWGYIKKSCEYNAIQGPPAIAPVCPNPGILKHPPKSSCGCHSSKPEKDVSQKPAICPKHGAPVPRRSEVEGTHEHKSCYTPCCVHNSQGIQPSHTYTGFLGNSSRLSQNFQSHEDITFKGNGFNSSSECDQGNNEKHLGMQGLSLSMKPNDHKFCTTPKDCKHSKQNEPSATDCNHNCSGPCNNRKCPNSEQEVQTPVLECSGTCAKRPPQSECDDEDAEYEAILEQKFAEMVAKKLERAQEVCNNGCNCLTCYKSAHTTTCGYCV</sequence>